<dbReference type="GO" id="GO:0005737">
    <property type="term" value="C:cytoplasm"/>
    <property type="evidence" value="ECO:0007669"/>
    <property type="project" value="TreeGrafter"/>
</dbReference>
<dbReference type="GO" id="GO:0051082">
    <property type="term" value="F:unfolded protein binding"/>
    <property type="evidence" value="ECO:0007669"/>
    <property type="project" value="TreeGrafter"/>
</dbReference>
<dbReference type="SMART" id="SM00271">
    <property type="entry name" value="DnaJ"/>
    <property type="match status" value="1"/>
</dbReference>
<dbReference type="CDD" id="cd06257">
    <property type="entry name" value="DnaJ"/>
    <property type="match status" value="1"/>
</dbReference>
<evidence type="ECO:0000313" key="3">
    <source>
        <dbReference type="EMBL" id="TDP78166.1"/>
    </source>
</evidence>
<dbReference type="PRINTS" id="PR00625">
    <property type="entry name" value="JDOMAIN"/>
</dbReference>
<comment type="caution">
    <text evidence="3">The sequence shown here is derived from an EMBL/GenBank/DDBJ whole genome shotgun (WGS) entry which is preliminary data.</text>
</comment>
<dbReference type="InterPro" id="IPR036869">
    <property type="entry name" value="J_dom_sf"/>
</dbReference>
<keyword evidence="4" id="KW-1185">Reference proteome</keyword>
<dbReference type="Pfam" id="PF00226">
    <property type="entry name" value="DnaJ"/>
    <property type="match status" value="1"/>
</dbReference>
<evidence type="ECO:0000313" key="4">
    <source>
        <dbReference type="Proteomes" id="UP000294593"/>
    </source>
</evidence>
<proteinExistence type="predicted"/>
<organism evidence="3 4">
    <name type="scientific">Aquabacterium commune</name>
    <dbReference type="NCBI Taxonomy" id="70586"/>
    <lineage>
        <taxon>Bacteria</taxon>
        <taxon>Pseudomonadati</taxon>
        <taxon>Pseudomonadota</taxon>
        <taxon>Betaproteobacteria</taxon>
        <taxon>Burkholderiales</taxon>
        <taxon>Aquabacterium</taxon>
    </lineage>
</organism>
<sequence length="313" mass="35130">MPSAFSRPMLVPSALRAPAPVNLGVRHTSITRQPMIDHYSTLGVVPSADPAVIKAAYRALAAIYHPDKNSSPDASEFIKAINIAYETLSNPEKRRQYDSVYGASTSAKPSEFEDAAHFTDEQIESSWGTATKFHPTIALDFAKLGKISWRLAFSFKLKLIEEKAFLESHAIAEEFKKTYLSRFFGSDPQNQKLAEELLKSREIQAAIRLNEIVSVVGSSVSPQEIQRQVFSEHKTAEVKFRKRQHYAALEGNSYYGLDPYQAELLVKMHGGAVTRSGFFRRKVLLELNGGCMSFGSENEFVLYVKKIYETEYS</sequence>
<gene>
    <name evidence="3" type="ORF">EV672_1282</name>
</gene>
<dbReference type="EMBL" id="SNXW01000028">
    <property type="protein sequence ID" value="TDP78166.1"/>
    <property type="molecule type" value="Genomic_DNA"/>
</dbReference>
<keyword evidence="1" id="KW-0143">Chaperone</keyword>
<dbReference type="GO" id="GO:0042026">
    <property type="term" value="P:protein refolding"/>
    <property type="evidence" value="ECO:0007669"/>
    <property type="project" value="TreeGrafter"/>
</dbReference>
<dbReference type="PROSITE" id="PS50076">
    <property type="entry name" value="DNAJ_2"/>
    <property type="match status" value="1"/>
</dbReference>
<evidence type="ECO:0000259" key="2">
    <source>
        <dbReference type="PROSITE" id="PS50076"/>
    </source>
</evidence>
<dbReference type="SUPFAM" id="SSF46565">
    <property type="entry name" value="Chaperone J-domain"/>
    <property type="match status" value="1"/>
</dbReference>
<evidence type="ECO:0000256" key="1">
    <source>
        <dbReference type="ARBA" id="ARBA00023186"/>
    </source>
</evidence>
<dbReference type="Gene3D" id="1.10.287.110">
    <property type="entry name" value="DnaJ domain"/>
    <property type="match status" value="1"/>
</dbReference>
<accession>A0A4R6QY98</accession>
<dbReference type="Proteomes" id="UP000294593">
    <property type="component" value="Unassembled WGS sequence"/>
</dbReference>
<dbReference type="PANTHER" id="PTHR43096">
    <property type="entry name" value="DNAJ HOMOLOG 1, MITOCHONDRIAL-RELATED"/>
    <property type="match status" value="1"/>
</dbReference>
<reference evidence="3 4" key="1">
    <citation type="submission" date="2019-03" db="EMBL/GenBank/DDBJ databases">
        <title>Genomic Encyclopedia of Type Strains, Phase IV (KMG-IV): sequencing the most valuable type-strain genomes for metagenomic binning, comparative biology and taxonomic classification.</title>
        <authorList>
            <person name="Goeker M."/>
        </authorList>
    </citation>
    <scope>NUCLEOTIDE SEQUENCE [LARGE SCALE GENOMIC DNA]</scope>
    <source>
        <strain evidence="3 4">DSM 11901</strain>
    </source>
</reference>
<name>A0A4R6QY98_9BURK</name>
<protein>
    <submittedName>
        <fullName evidence="3">DnaJ-like protein</fullName>
    </submittedName>
</protein>
<feature type="domain" description="J" evidence="2">
    <location>
        <begin position="37"/>
        <end position="101"/>
    </location>
</feature>
<dbReference type="PANTHER" id="PTHR43096:SF52">
    <property type="entry name" value="DNAJ HOMOLOG 1, MITOCHONDRIAL-RELATED"/>
    <property type="match status" value="1"/>
</dbReference>
<dbReference type="InterPro" id="IPR001623">
    <property type="entry name" value="DnaJ_domain"/>
</dbReference>
<dbReference type="AlphaFoldDB" id="A0A4R6QY98"/>